<feature type="region of interest" description="Disordered" evidence="1">
    <location>
        <begin position="1"/>
        <end position="21"/>
    </location>
</feature>
<proteinExistence type="predicted"/>
<accession>W2GSW5</accession>
<organism evidence="2">
    <name type="scientific">Phytophthora nicotianae</name>
    <name type="common">Potato buckeye rot agent</name>
    <name type="synonym">Phytophthora parasitica</name>
    <dbReference type="NCBI Taxonomy" id="4792"/>
    <lineage>
        <taxon>Eukaryota</taxon>
        <taxon>Sar</taxon>
        <taxon>Stramenopiles</taxon>
        <taxon>Oomycota</taxon>
        <taxon>Peronosporomycetes</taxon>
        <taxon>Peronosporales</taxon>
        <taxon>Peronosporaceae</taxon>
        <taxon>Phytophthora</taxon>
    </lineage>
</organism>
<dbReference type="Proteomes" id="UP000053236">
    <property type="component" value="Unassembled WGS sequence"/>
</dbReference>
<name>W2GSW5_PHYNI</name>
<evidence type="ECO:0000313" key="2">
    <source>
        <dbReference type="EMBL" id="ETK86103.1"/>
    </source>
</evidence>
<dbReference type="AlphaFoldDB" id="W2GSW5"/>
<protein>
    <submittedName>
        <fullName evidence="2">Uncharacterized protein</fullName>
    </submittedName>
</protein>
<evidence type="ECO:0000256" key="1">
    <source>
        <dbReference type="SAM" id="MobiDB-lite"/>
    </source>
</evidence>
<dbReference type="EMBL" id="KI686450">
    <property type="protein sequence ID" value="ETK86103.1"/>
    <property type="molecule type" value="Genomic_DNA"/>
</dbReference>
<gene>
    <name evidence="2" type="ORF">L915_09249</name>
</gene>
<reference evidence="2" key="1">
    <citation type="submission" date="2013-11" db="EMBL/GenBank/DDBJ databases">
        <title>The Genome Sequence of Phytophthora parasitica CJ02B3.</title>
        <authorList>
            <consortium name="The Broad Institute Genomics Platform"/>
            <person name="Russ C."/>
            <person name="Tyler B."/>
            <person name="Panabieres F."/>
            <person name="Shan W."/>
            <person name="Tripathy S."/>
            <person name="Grunwald N."/>
            <person name="Machado M."/>
            <person name="Johnson C.S."/>
            <person name="Arredondo F."/>
            <person name="Hong C."/>
            <person name="Coffey M."/>
            <person name="Young S.K."/>
            <person name="Zeng Q."/>
            <person name="Gargeya S."/>
            <person name="Fitzgerald M."/>
            <person name="Abouelleil A."/>
            <person name="Alvarado L."/>
            <person name="Chapman S.B."/>
            <person name="Gainer-Dewar J."/>
            <person name="Goldberg J."/>
            <person name="Griggs A."/>
            <person name="Gujja S."/>
            <person name="Hansen M."/>
            <person name="Howarth C."/>
            <person name="Imamovic A."/>
            <person name="Ireland A."/>
            <person name="Larimer J."/>
            <person name="McCowan C."/>
            <person name="Murphy C."/>
            <person name="Pearson M."/>
            <person name="Poon T.W."/>
            <person name="Priest M."/>
            <person name="Roberts A."/>
            <person name="Saif S."/>
            <person name="Shea T."/>
            <person name="Sykes S."/>
            <person name="Wortman J."/>
            <person name="Nusbaum C."/>
            <person name="Birren B."/>
        </authorList>
    </citation>
    <scope>NUCLEOTIDE SEQUENCE [LARGE SCALE GENOMIC DNA]</scope>
    <source>
        <strain evidence="2">CJ02B3</strain>
    </source>
</reference>
<sequence length="145" mass="16394">MDMIRTHAAPRLAGFSGHQRRRTQYQKSRLSLYKGDFMTSLGIKSAREDKQAPAAQPTAGLSWHEARCPKKIKTRKSSFVYSSNSGGSARGRHMLTSPDEKIRLTRLPSQQWPRWLSVSLARLPSGLARGSTCLRKRFLDCSIYN</sequence>